<evidence type="ECO:0000256" key="5">
    <source>
        <dbReference type="ARBA" id="ARBA00022692"/>
    </source>
</evidence>
<evidence type="ECO:0000256" key="3">
    <source>
        <dbReference type="ARBA" id="ARBA00022448"/>
    </source>
</evidence>
<name>A0A246JIC1_9BURK</name>
<protein>
    <recommendedName>
        <fullName evidence="11">Transporter</fullName>
    </recommendedName>
</protein>
<dbReference type="InterPro" id="IPR051906">
    <property type="entry name" value="TolC-like"/>
</dbReference>
<dbReference type="InterPro" id="IPR003423">
    <property type="entry name" value="OMP_efflux"/>
</dbReference>
<sequence length="453" mass="48721">MLVCLPIWAQVGGGTETDPAVASAPATPVAPPQPAPALGAPTEHEVARAWGAAMDEFLSTALAEDPSIERARAAIAAAESGVTAAKWQFGPTPSFSRELAAGTSRYVNVLRIQQPLFTGGMLTANLRSARTSLRSSQQDLLSAQLQFKLKVVSTWADWTKARGRIGRLEELRDGHQQLLEMIRRRNQAGVATNADAALAASRLSAVQAELAQARLEEMLHRDQLQRLARRPVDETLRAALDGALPPPPALNQVLDRIQTSPEMTMARANIDLAREELARAKASLLPTVSLRLDHQSGAYSDQRIGLVIQAGLNGGLGALAGVNAARSRIVAAEAAVAATEQDLLTNYQLEYTRYAAAVSALRNAEVTAMTSDEVLASYRRQFDAGKRAWLDLLNMVRETHATRQALSDAAIDERAGLYRVNLLLGDTAEQQPRPDVSTAPTTDSQPLDSRNTP</sequence>
<proteinExistence type="inferred from homology"/>
<dbReference type="GO" id="GO:1990281">
    <property type="term" value="C:efflux pump complex"/>
    <property type="evidence" value="ECO:0007669"/>
    <property type="project" value="TreeGrafter"/>
</dbReference>
<organism evidence="9 10">
    <name type="scientific">Roseateles aquatilis</name>
    <dbReference type="NCBI Taxonomy" id="431061"/>
    <lineage>
        <taxon>Bacteria</taxon>
        <taxon>Pseudomonadati</taxon>
        <taxon>Pseudomonadota</taxon>
        <taxon>Betaproteobacteria</taxon>
        <taxon>Burkholderiales</taxon>
        <taxon>Sphaerotilaceae</taxon>
        <taxon>Roseateles</taxon>
    </lineage>
</organism>
<comment type="subcellular location">
    <subcellularLocation>
        <location evidence="1">Cell outer membrane</location>
    </subcellularLocation>
</comment>
<evidence type="ECO:0000313" key="9">
    <source>
        <dbReference type="EMBL" id="OWQ92263.1"/>
    </source>
</evidence>
<dbReference type="Proteomes" id="UP000197468">
    <property type="component" value="Unassembled WGS sequence"/>
</dbReference>
<comment type="caution">
    <text evidence="9">The sequence shown here is derived from an EMBL/GenBank/DDBJ whole genome shotgun (WGS) entry which is preliminary data.</text>
</comment>
<keyword evidence="5" id="KW-0812">Transmembrane</keyword>
<dbReference type="PANTHER" id="PTHR30026">
    <property type="entry name" value="OUTER MEMBRANE PROTEIN TOLC"/>
    <property type="match status" value="1"/>
</dbReference>
<dbReference type="PANTHER" id="PTHR30026:SF22">
    <property type="entry name" value="OUTER MEMBRANE EFFLUX PROTEIN"/>
    <property type="match status" value="1"/>
</dbReference>
<evidence type="ECO:0000256" key="4">
    <source>
        <dbReference type="ARBA" id="ARBA00022452"/>
    </source>
</evidence>
<feature type="region of interest" description="Disordered" evidence="8">
    <location>
        <begin position="428"/>
        <end position="453"/>
    </location>
</feature>
<dbReference type="Gene3D" id="1.20.1600.10">
    <property type="entry name" value="Outer membrane efflux proteins (OEP)"/>
    <property type="match status" value="1"/>
</dbReference>
<evidence type="ECO:0000313" key="10">
    <source>
        <dbReference type="Proteomes" id="UP000197468"/>
    </source>
</evidence>
<gene>
    <name evidence="9" type="ORF">CDN99_07970</name>
</gene>
<dbReference type="GO" id="GO:0015288">
    <property type="term" value="F:porin activity"/>
    <property type="evidence" value="ECO:0007669"/>
    <property type="project" value="TreeGrafter"/>
</dbReference>
<dbReference type="Pfam" id="PF02321">
    <property type="entry name" value="OEP"/>
    <property type="match status" value="2"/>
</dbReference>
<dbReference type="GO" id="GO:0015562">
    <property type="term" value="F:efflux transmembrane transporter activity"/>
    <property type="evidence" value="ECO:0007669"/>
    <property type="project" value="InterPro"/>
</dbReference>
<dbReference type="AlphaFoldDB" id="A0A246JIC1"/>
<dbReference type="GO" id="GO:0009279">
    <property type="term" value="C:cell outer membrane"/>
    <property type="evidence" value="ECO:0007669"/>
    <property type="project" value="UniProtKB-SubCell"/>
</dbReference>
<evidence type="ECO:0000256" key="1">
    <source>
        <dbReference type="ARBA" id="ARBA00004442"/>
    </source>
</evidence>
<dbReference type="SUPFAM" id="SSF56954">
    <property type="entry name" value="Outer membrane efflux proteins (OEP)"/>
    <property type="match status" value="1"/>
</dbReference>
<keyword evidence="3" id="KW-0813">Transport</keyword>
<dbReference type="EMBL" id="NIOF01000002">
    <property type="protein sequence ID" value="OWQ92263.1"/>
    <property type="molecule type" value="Genomic_DNA"/>
</dbReference>
<evidence type="ECO:0000256" key="7">
    <source>
        <dbReference type="ARBA" id="ARBA00023237"/>
    </source>
</evidence>
<accession>A0A246JIC1</accession>
<feature type="compositionally biased region" description="Polar residues" evidence="8">
    <location>
        <begin position="438"/>
        <end position="453"/>
    </location>
</feature>
<evidence type="ECO:0008006" key="11">
    <source>
        <dbReference type="Google" id="ProtNLM"/>
    </source>
</evidence>
<keyword evidence="6" id="KW-0472">Membrane</keyword>
<comment type="similarity">
    <text evidence="2">Belongs to the outer membrane factor (OMF) (TC 1.B.17) family.</text>
</comment>
<evidence type="ECO:0000256" key="2">
    <source>
        <dbReference type="ARBA" id="ARBA00007613"/>
    </source>
</evidence>
<keyword evidence="10" id="KW-1185">Reference proteome</keyword>
<keyword evidence="4" id="KW-1134">Transmembrane beta strand</keyword>
<evidence type="ECO:0000256" key="8">
    <source>
        <dbReference type="SAM" id="MobiDB-lite"/>
    </source>
</evidence>
<keyword evidence="7" id="KW-0998">Cell outer membrane</keyword>
<evidence type="ECO:0000256" key="6">
    <source>
        <dbReference type="ARBA" id="ARBA00023136"/>
    </source>
</evidence>
<reference evidence="9 10" key="1">
    <citation type="journal article" date="2008" name="Int. J. Syst. Evol. Microbiol.">
        <title>Description of Roseateles aquatilis sp. nov. and Roseateles terrae sp. nov., in the class Betaproteobacteria, and emended description of the genus Roseateles.</title>
        <authorList>
            <person name="Gomila M."/>
            <person name="Bowien B."/>
            <person name="Falsen E."/>
            <person name="Moore E.R."/>
            <person name="Lalucat J."/>
        </authorList>
    </citation>
    <scope>NUCLEOTIDE SEQUENCE [LARGE SCALE GENOMIC DNA]</scope>
    <source>
        <strain evidence="9 10">CCUG 48205</strain>
    </source>
</reference>